<accession>A0A7W6JDM2</accession>
<keyword evidence="2 6" id="KW-0238">DNA-binding</keyword>
<dbReference type="SUPFAM" id="SSF46894">
    <property type="entry name" value="C-terminal effector domain of the bipartite response regulators"/>
    <property type="match status" value="1"/>
</dbReference>
<dbReference type="PRINTS" id="PR00038">
    <property type="entry name" value="HTHLUXR"/>
</dbReference>
<dbReference type="RefSeq" id="WP_343053205.1">
    <property type="nucleotide sequence ID" value="NZ_BAAAER010000001.1"/>
</dbReference>
<evidence type="ECO:0000313" key="6">
    <source>
        <dbReference type="EMBL" id="MBB4083197.1"/>
    </source>
</evidence>
<dbReference type="PANTHER" id="PTHR44688:SF16">
    <property type="entry name" value="DNA-BINDING TRANSCRIPTIONAL ACTIVATOR DEVR_DOSR"/>
    <property type="match status" value="1"/>
</dbReference>
<feature type="region of interest" description="Disordered" evidence="4">
    <location>
        <begin position="1"/>
        <end position="26"/>
    </location>
</feature>
<dbReference type="AlphaFoldDB" id="A0A7W6JDM2"/>
<evidence type="ECO:0000256" key="3">
    <source>
        <dbReference type="ARBA" id="ARBA00023163"/>
    </source>
</evidence>
<keyword evidence="3" id="KW-0804">Transcription</keyword>
<evidence type="ECO:0000256" key="4">
    <source>
        <dbReference type="SAM" id="MobiDB-lite"/>
    </source>
</evidence>
<protein>
    <submittedName>
        <fullName evidence="6">DNA-binding NarL/FixJ family response regulator</fullName>
    </submittedName>
</protein>
<reference evidence="6 7" key="1">
    <citation type="submission" date="2020-08" db="EMBL/GenBank/DDBJ databases">
        <title>Genomic Encyclopedia of Type Strains, Phase IV (KMG-IV): sequencing the most valuable type-strain genomes for metagenomic binning, comparative biology and taxonomic classification.</title>
        <authorList>
            <person name="Goeker M."/>
        </authorList>
    </citation>
    <scope>NUCLEOTIDE SEQUENCE [LARGE SCALE GENOMIC DNA]</scope>
    <source>
        <strain evidence="6 7">DSM 23960</strain>
    </source>
</reference>
<comment type="caution">
    <text evidence="6">The sequence shown here is derived from an EMBL/GenBank/DDBJ whole genome shotgun (WGS) entry which is preliminary data.</text>
</comment>
<keyword evidence="7" id="KW-1185">Reference proteome</keyword>
<dbReference type="Pfam" id="PF00196">
    <property type="entry name" value="GerE"/>
    <property type="match status" value="1"/>
</dbReference>
<dbReference type="PROSITE" id="PS50043">
    <property type="entry name" value="HTH_LUXR_2"/>
    <property type="match status" value="1"/>
</dbReference>
<proteinExistence type="predicted"/>
<dbReference type="Gene3D" id="1.10.10.10">
    <property type="entry name" value="Winged helix-like DNA-binding domain superfamily/Winged helix DNA-binding domain"/>
    <property type="match status" value="1"/>
</dbReference>
<dbReference type="Proteomes" id="UP000529946">
    <property type="component" value="Unassembled WGS sequence"/>
</dbReference>
<dbReference type="InterPro" id="IPR016032">
    <property type="entry name" value="Sig_transdc_resp-reg_C-effctor"/>
</dbReference>
<evidence type="ECO:0000256" key="2">
    <source>
        <dbReference type="ARBA" id="ARBA00023125"/>
    </source>
</evidence>
<name>A0A7W6JDM2_9CAUL</name>
<dbReference type="GO" id="GO:0003677">
    <property type="term" value="F:DNA binding"/>
    <property type="evidence" value="ECO:0007669"/>
    <property type="project" value="UniProtKB-KW"/>
</dbReference>
<dbReference type="CDD" id="cd06170">
    <property type="entry name" value="LuxR_C_like"/>
    <property type="match status" value="1"/>
</dbReference>
<keyword evidence="1" id="KW-0805">Transcription regulation</keyword>
<dbReference type="InterPro" id="IPR036388">
    <property type="entry name" value="WH-like_DNA-bd_sf"/>
</dbReference>
<dbReference type="EMBL" id="JACIDM010000002">
    <property type="protein sequence ID" value="MBB4083197.1"/>
    <property type="molecule type" value="Genomic_DNA"/>
</dbReference>
<organism evidence="6 7">
    <name type="scientific">Brevundimonas lenta</name>
    <dbReference type="NCBI Taxonomy" id="424796"/>
    <lineage>
        <taxon>Bacteria</taxon>
        <taxon>Pseudomonadati</taxon>
        <taxon>Pseudomonadota</taxon>
        <taxon>Alphaproteobacteria</taxon>
        <taxon>Caulobacterales</taxon>
        <taxon>Caulobacteraceae</taxon>
        <taxon>Brevundimonas</taxon>
    </lineage>
</organism>
<evidence type="ECO:0000313" key="7">
    <source>
        <dbReference type="Proteomes" id="UP000529946"/>
    </source>
</evidence>
<dbReference type="SMART" id="SM00421">
    <property type="entry name" value="HTH_LUXR"/>
    <property type="match status" value="1"/>
</dbReference>
<sequence length="96" mass="10144">MISRLDSAMKAHPSLPAASSTPGLESLTDRQRECLQLAATGLTSSGIGERLGLSPRTVDEHLMTACSVLGVRTRIQAVACLAVAARRADEPRSFLP</sequence>
<gene>
    <name evidence="6" type="ORF">GGR12_002063</name>
</gene>
<dbReference type="InterPro" id="IPR000792">
    <property type="entry name" value="Tscrpt_reg_LuxR_C"/>
</dbReference>
<dbReference type="GO" id="GO:0006355">
    <property type="term" value="P:regulation of DNA-templated transcription"/>
    <property type="evidence" value="ECO:0007669"/>
    <property type="project" value="InterPro"/>
</dbReference>
<evidence type="ECO:0000259" key="5">
    <source>
        <dbReference type="PROSITE" id="PS50043"/>
    </source>
</evidence>
<feature type="domain" description="HTH luxR-type" evidence="5">
    <location>
        <begin position="20"/>
        <end position="85"/>
    </location>
</feature>
<dbReference type="PANTHER" id="PTHR44688">
    <property type="entry name" value="DNA-BINDING TRANSCRIPTIONAL ACTIVATOR DEVR_DOSR"/>
    <property type="match status" value="1"/>
</dbReference>
<evidence type="ECO:0000256" key="1">
    <source>
        <dbReference type="ARBA" id="ARBA00023015"/>
    </source>
</evidence>